<dbReference type="GO" id="GO:0016209">
    <property type="term" value="F:antioxidant activity"/>
    <property type="evidence" value="ECO:0007669"/>
    <property type="project" value="InterPro"/>
</dbReference>
<evidence type="ECO:0000313" key="3">
    <source>
        <dbReference type="EMBL" id="OWQ83805.1"/>
    </source>
</evidence>
<accession>A0A246IUB3</accession>
<organism evidence="3 4">
    <name type="scientific">Roseateles aquatilis</name>
    <dbReference type="NCBI Taxonomy" id="431061"/>
    <lineage>
        <taxon>Bacteria</taxon>
        <taxon>Pseudomonadati</taxon>
        <taxon>Pseudomonadota</taxon>
        <taxon>Betaproteobacteria</taxon>
        <taxon>Burkholderiales</taxon>
        <taxon>Sphaerotilaceae</taxon>
        <taxon>Roseateles</taxon>
    </lineage>
</organism>
<comment type="caution">
    <text evidence="3">The sequence shown here is derived from an EMBL/GenBank/DDBJ whole genome shotgun (WGS) entry which is preliminary data.</text>
</comment>
<dbReference type="CDD" id="cd02966">
    <property type="entry name" value="TlpA_like_family"/>
    <property type="match status" value="1"/>
</dbReference>
<name>A0A246IUB3_9BURK</name>
<dbReference type="GO" id="GO:0016491">
    <property type="term" value="F:oxidoreductase activity"/>
    <property type="evidence" value="ECO:0007669"/>
    <property type="project" value="InterPro"/>
</dbReference>
<keyword evidence="4" id="KW-1185">Reference proteome</keyword>
<evidence type="ECO:0000313" key="4">
    <source>
        <dbReference type="Proteomes" id="UP000197468"/>
    </source>
</evidence>
<evidence type="ECO:0000259" key="2">
    <source>
        <dbReference type="PROSITE" id="PS51352"/>
    </source>
</evidence>
<dbReference type="SUPFAM" id="SSF52833">
    <property type="entry name" value="Thioredoxin-like"/>
    <property type="match status" value="1"/>
</dbReference>
<dbReference type="InterPro" id="IPR036249">
    <property type="entry name" value="Thioredoxin-like_sf"/>
</dbReference>
<dbReference type="PANTHER" id="PTHR42852:SF17">
    <property type="entry name" value="THIOREDOXIN-LIKE PROTEIN HI_1115"/>
    <property type="match status" value="1"/>
</dbReference>
<dbReference type="PROSITE" id="PS51318">
    <property type="entry name" value="TAT"/>
    <property type="match status" value="1"/>
</dbReference>
<proteinExistence type="predicted"/>
<feature type="region of interest" description="Disordered" evidence="1">
    <location>
        <begin position="1"/>
        <end position="24"/>
    </location>
</feature>
<evidence type="ECO:0000256" key="1">
    <source>
        <dbReference type="SAM" id="MobiDB-lite"/>
    </source>
</evidence>
<protein>
    <recommendedName>
        <fullName evidence="2">Thioredoxin domain-containing protein</fullName>
    </recommendedName>
</protein>
<dbReference type="InterPro" id="IPR006311">
    <property type="entry name" value="TAT_signal"/>
</dbReference>
<dbReference type="Gene3D" id="3.40.30.10">
    <property type="entry name" value="Glutaredoxin"/>
    <property type="match status" value="1"/>
</dbReference>
<dbReference type="Proteomes" id="UP000197468">
    <property type="component" value="Unassembled WGS sequence"/>
</dbReference>
<dbReference type="EMBL" id="NIOF01000019">
    <property type="protein sequence ID" value="OWQ83805.1"/>
    <property type="molecule type" value="Genomic_DNA"/>
</dbReference>
<dbReference type="Pfam" id="PF00578">
    <property type="entry name" value="AhpC-TSA"/>
    <property type="match status" value="1"/>
</dbReference>
<reference evidence="3 4" key="1">
    <citation type="journal article" date="2008" name="Int. J. Syst. Evol. Microbiol.">
        <title>Description of Roseateles aquatilis sp. nov. and Roseateles terrae sp. nov., in the class Betaproteobacteria, and emended description of the genus Roseateles.</title>
        <authorList>
            <person name="Gomila M."/>
            <person name="Bowien B."/>
            <person name="Falsen E."/>
            <person name="Moore E.R."/>
            <person name="Lalucat J."/>
        </authorList>
    </citation>
    <scope>NUCLEOTIDE SEQUENCE [LARGE SCALE GENOMIC DNA]</scope>
    <source>
        <strain evidence="3 4">CCUG 48205</strain>
    </source>
</reference>
<dbReference type="PROSITE" id="PS51352">
    <property type="entry name" value="THIOREDOXIN_2"/>
    <property type="match status" value="1"/>
</dbReference>
<dbReference type="InterPro" id="IPR050553">
    <property type="entry name" value="Thioredoxin_ResA/DsbE_sf"/>
</dbReference>
<dbReference type="InterPro" id="IPR000866">
    <property type="entry name" value="AhpC/TSA"/>
</dbReference>
<gene>
    <name evidence="3" type="ORF">CDN99_25395</name>
</gene>
<dbReference type="InterPro" id="IPR013766">
    <property type="entry name" value="Thioredoxin_domain"/>
</dbReference>
<feature type="domain" description="Thioredoxin" evidence="2">
    <location>
        <begin position="55"/>
        <end position="193"/>
    </location>
</feature>
<dbReference type="AlphaFoldDB" id="A0A246IUB3"/>
<sequence>MASQPASRHAPRPVSGPTSGPDSMDRRAWCRAAAALAMGAPLAAANAAGGARNMPALGEPLTLPDVPLLDGGTFRAAQAQGQVLVVYWWASWCPFCAQVTPSIQKLWRDHRAQGLQVLGLSIDQDIAAAKTYRAEHGYDFPSGWVSPALNASLPKPKGLPVTLARDRQGKVAALELGQLFPEDVEQLARFLRA</sequence>
<dbReference type="PANTHER" id="PTHR42852">
    <property type="entry name" value="THIOL:DISULFIDE INTERCHANGE PROTEIN DSBE"/>
    <property type="match status" value="1"/>
</dbReference>